<proteinExistence type="predicted"/>
<dbReference type="AlphaFoldDB" id="A0A3M8AJK7"/>
<organism evidence="1 2">
    <name type="scientific">Agromyces tardus</name>
    <dbReference type="NCBI Taxonomy" id="2583849"/>
    <lineage>
        <taxon>Bacteria</taxon>
        <taxon>Bacillati</taxon>
        <taxon>Actinomycetota</taxon>
        <taxon>Actinomycetes</taxon>
        <taxon>Micrococcales</taxon>
        <taxon>Microbacteriaceae</taxon>
        <taxon>Agromyces</taxon>
    </lineage>
</organism>
<protein>
    <recommendedName>
        <fullName evidence="3">DUF892 family protein</fullName>
    </recommendedName>
</protein>
<dbReference type="RefSeq" id="WP_122936107.1">
    <property type="nucleotide sequence ID" value="NZ_JBHSNT010000049.1"/>
</dbReference>
<dbReference type="Proteomes" id="UP000275048">
    <property type="component" value="Unassembled WGS sequence"/>
</dbReference>
<comment type="caution">
    <text evidence="1">The sequence shown here is derived from an EMBL/GenBank/DDBJ whole genome shotgun (WGS) entry which is preliminary data.</text>
</comment>
<name>A0A3M8AJK7_9MICO</name>
<evidence type="ECO:0000313" key="2">
    <source>
        <dbReference type="Proteomes" id="UP000275048"/>
    </source>
</evidence>
<sequence>MKLPVYLSLLAGSEQTLADSYRQVAEAHGDEPDVHFLCLTLATQCDARRERLAAVIARYGAAPADDEPERLHTQGLGEPRTGPLGLLRDLQDVYLLASFADVTWMMVKQAAQALRDVELLDLVADSERDIEVQLRWLQSRMKQAAPQALIAAR</sequence>
<accession>A0A3M8AJK7</accession>
<reference evidence="1 2" key="1">
    <citation type="submission" date="2018-10" db="EMBL/GenBank/DDBJ databases">
        <title>Isolation, diversity and antibacterial activity of antinobacteria from the wheat rhizosphere soil.</title>
        <authorList>
            <person name="Sun T."/>
        </authorList>
    </citation>
    <scope>NUCLEOTIDE SEQUENCE [LARGE SCALE GENOMIC DNA]</scope>
    <source>
        <strain evidence="1 2">SJ-23</strain>
    </source>
</reference>
<evidence type="ECO:0008006" key="3">
    <source>
        <dbReference type="Google" id="ProtNLM"/>
    </source>
</evidence>
<evidence type="ECO:0000313" key="1">
    <source>
        <dbReference type="EMBL" id="RNB50777.1"/>
    </source>
</evidence>
<keyword evidence="2" id="KW-1185">Reference proteome</keyword>
<dbReference type="OrthoDB" id="669978at2"/>
<dbReference type="EMBL" id="RHHB01000006">
    <property type="protein sequence ID" value="RNB50777.1"/>
    <property type="molecule type" value="Genomic_DNA"/>
</dbReference>
<gene>
    <name evidence="1" type="ORF">EDM22_05735</name>
</gene>